<name>A0A834R0C6_SARSC</name>
<dbReference type="GO" id="GO:0016316">
    <property type="term" value="F:phosphatidylinositol-3,4-bisphosphate 4-phosphatase activity"/>
    <property type="evidence" value="ECO:0007669"/>
    <property type="project" value="InterPro"/>
</dbReference>
<dbReference type="InterPro" id="IPR039034">
    <property type="entry name" value="INPP4"/>
</dbReference>
<evidence type="ECO:0000313" key="5">
    <source>
        <dbReference type="EMBL" id="KAF7487892.1"/>
    </source>
</evidence>
<keyword evidence="1" id="KW-0378">Hydrolase</keyword>
<dbReference type="GO" id="GO:0005737">
    <property type="term" value="C:cytoplasm"/>
    <property type="evidence" value="ECO:0007669"/>
    <property type="project" value="TreeGrafter"/>
</dbReference>
<dbReference type="EMBL" id="WVUK01000066">
    <property type="protein sequence ID" value="KAF7487892.1"/>
    <property type="molecule type" value="Genomic_DNA"/>
</dbReference>
<dbReference type="Proteomes" id="UP000070412">
    <property type="component" value="Unassembled WGS sequence"/>
</dbReference>
<dbReference type="SMART" id="SM00233">
    <property type="entry name" value="PH"/>
    <property type="match status" value="1"/>
</dbReference>
<evidence type="ECO:0000256" key="1">
    <source>
        <dbReference type="ARBA" id="ARBA00022801"/>
    </source>
</evidence>
<evidence type="ECO:0000256" key="3">
    <source>
        <dbReference type="SAM" id="MobiDB-lite"/>
    </source>
</evidence>
<proteinExistence type="predicted"/>
<reference evidence="6" key="3">
    <citation type="submission" date="2022-06" db="UniProtKB">
        <authorList>
            <consortium name="EnsemblMetazoa"/>
        </authorList>
    </citation>
    <scope>IDENTIFICATION</scope>
</reference>
<gene>
    <name evidence="5" type="ORF">SSS_4556</name>
</gene>
<protein>
    <submittedName>
        <fullName evidence="5">Type I inositol 3,4-bisphosphate 4-phosphatase</fullName>
    </submittedName>
</protein>
<keyword evidence="7" id="KW-1185">Reference proteome</keyword>
<evidence type="ECO:0000256" key="2">
    <source>
        <dbReference type="ARBA" id="ARBA00023098"/>
    </source>
</evidence>
<dbReference type="PANTHER" id="PTHR12187">
    <property type="entry name" value="AGAP000124-PA"/>
    <property type="match status" value="1"/>
</dbReference>
<dbReference type="PANTHER" id="PTHR12187:SF11">
    <property type="entry name" value="PHOSPHATIDYLINOSITOL-3,4-BISPHOSPHATE 4-PHOSPHATASE"/>
    <property type="match status" value="1"/>
</dbReference>
<dbReference type="InterPro" id="IPR001849">
    <property type="entry name" value="PH_domain"/>
</dbReference>
<evidence type="ECO:0000313" key="7">
    <source>
        <dbReference type="Proteomes" id="UP000070412"/>
    </source>
</evidence>
<reference evidence="5" key="2">
    <citation type="submission" date="2020-01" db="EMBL/GenBank/DDBJ databases">
        <authorList>
            <person name="Korhonen P.K.K."/>
            <person name="Guangxu M.G."/>
            <person name="Wang T.W."/>
            <person name="Stroehlein A.J.S."/>
            <person name="Young N.D."/>
            <person name="Ang C.-S.A."/>
            <person name="Fernando D.W.F."/>
            <person name="Lu H.L."/>
            <person name="Taylor S.T."/>
            <person name="Ehtesham M.E.M."/>
            <person name="Najaraj S.H.N."/>
            <person name="Harsha G.H.G."/>
            <person name="Madugundu A.M."/>
            <person name="Renuse S.R."/>
            <person name="Holt D.H."/>
            <person name="Pandey A.P."/>
            <person name="Papenfuss A.P."/>
            <person name="Gasser R.B.G."/>
            <person name="Fischer K.F."/>
        </authorList>
    </citation>
    <scope>NUCLEOTIDE SEQUENCE</scope>
    <source>
        <strain evidence="5">SSS_KF_BRIS2020</strain>
    </source>
</reference>
<organism evidence="5">
    <name type="scientific">Sarcoptes scabiei</name>
    <name type="common">Itch mite</name>
    <name type="synonym">Acarus scabiei</name>
    <dbReference type="NCBI Taxonomy" id="52283"/>
    <lineage>
        <taxon>Eukaryota</taxon>
        <taxon>Metazoa</taxon>
        <taxon>Ecdysozoa</taxon>
        <taxon>Arthropoda</taxon>
        <taxon>Chelicerata</taxon>
        <taxon>Arachnida</taxon>
        <taxon>Acari</taxon>
        <taxon>Acariformes</taxon>
        <taxon>Sarcoptiformes</taxon>
        <taxon>Astigmata</taxon>
        <taxon>Psoroptidia</taxon>
        <taxon>Sarcoptoidea</taxon>
        <taxon>Sarcoptidae</taxon>
        <taxon>Sarcoptinae</taxon>
        <taxon>Sarcoptes</taxon>
    </lineage>
</organism>
<dbReference type="EnsemblMetazoa" id="SSS_4556s_mrna">
    <property type="protein sequence ID" value="KAF7487892.1"/>
    <property type="gene ID" value="SSS_4556"/>
</dbReference>
<dbReference type="AlphaFoldDB" id="A0A834R0C6"/>
<evidence type="ECO:0000259" key="4">
    <source>
        <dbReference type="SMART" id="SM00233"/>
    </source>
</evidence>
<sequence length="1000" mass="116565">MHFEDEPLQNLFFADSNLFEKEGRLKIEDIIVGSTKSKPIDCFGRLRANLLLLAEIETNSLTKTNFHQDDNNNNKDDEDEEGDEINGKEMSNFKIYLLILNNFEIKNIDDDQNNHRNNRCYKIAENDDADDDRNDLCFDLVLKQKIRAETQRKFRFECESKKDRDEWIDRIASKSFCFFKNQKKSLSNDSRILKYKPFTNDCQQETLVECSDILNDRDRCVKYISICCDDITISINEPSSLFLVKVFQRNNLLKQWQYVGATEPVRSRSPRFSQCLPLKTIDHCDLFKFELFNVIEQHLKFAYLIAFAYLEIDHLQNDDNQIKRFQTGLCSLDSSGSTNLIGKLKFSLSSAKKFIEPMSSLSVSSSFYEKKSFKLFEQESNEFFNEPINRKFTFFIDDNHSNFTIHENMCDTKLVFDVPIILLDHLLKSESLIVRLLQNDFLTIFDCEQLKNLLYFHNNCLKSCEEYQTKIRNWSVYNSFRSSKFKEPKFLQFVPINLHKQNCRIEYEQNYSSQMTCYSVGAFTCHHLGFDQMDDWRSFTEKVPNNANITWAMFVKLTKVAHQTENISKLLSAIDEQRLIVGNHADTKSIYEKIHSNVNDLIDIVTKEETESLLSNSSDLVIESNLLEEFLLEPVDLIYLNMKACFVDIEVKISREEYSFETLQPSHRKLRNAINSLCRTLFGCYLSSFARMSAKEIVAYEKLKFRHESLVVQSLTAIIIFILDNLNDDSFINTVIENRKILTIFKVLLSCVFEEAQMLKDMLYALDYLEEFVSIVFSFKANNCLSEQSTFKINAFRNDFIEIEFIIPSKTLDRPNRIECELLPLVFDVGINQQASLTTNLFGPNLQDVLNKKSFEKLNYYINQSLVFSNDEIIRNSLKDLDEEIKKVKAKNIRILELVGKVTKLINGTTITCCKSAKDRTSVSITLDEVRFAFETLGLNQEIHSHLFQTALDKLRTNGTRMENVFKNVGQRKYAFNYLFLLTFPAEMRPPSGSFCDLET</sequence>
<evidence type="ECO:0000313" key="6">
    <source>
        <dbReference type="EnsemblMetazoa" id="KAF7487892.1"/>
    </source>
</evidence>
<dbReference type="OrthoDB" id="159395at2759"/>
<feature type="compositionally biased region" description="Basic and acidic residues" evidence="3">
    <location>
        <begin position="66"/>
        <end position="75"/>
    </location>
</feature>
<keyword evidence="2" id="KW-0443">Lipid metabolism</keyword>
<feature type="domain" description="PH" evidence="4">
    <location>
        <begin position="19"/>
        <end position="178"/>
    </location>
</feature>
<accession>A0A834R0C6</accession>
<feature type="region of interest" description="Disordered" evidence="3">
    <location>
        <begin position="64"/>
        <end position="85"/>
    </location>
</feature>
<reference evidence="7" key="1">
    <citation type="journal article" date="2020" name="PLoS Negl. Trop. Dis.">
        <title>High-quality nuclear genome for Sarcoptes scabiei-A critical resource for a neglected parasite.</title>
        <authorList>
            <person name="Korhonen P.K."/>
            <person name="Gasser R.B."/>
            <person name="Ma G."/>
            <person name="Wang T."/>
            <person name="Stroehlein A.J."/>
            <person name="Young N.D."/>
            <person name="Ang C.S."/>
            <person name="Fernando D.D."/>
            <person name="Lu H.C."/>
            <person name="Taylor S."/>
            <person name="Reynolds S.L."/>
            <person name="Mofiz E."/>
            <person name="Najaraj S.H."/>
            <person name="Gowda H."/>
            <person name="Madugundu A."/>
            <person name="Renuse S."/>
            <person name="Holt D."/>
            <person name="Pandey A."/>
            <person name="Papenfuss A.T."/>
            <person name="Fischer K."/>
        </authorList>
    </citation>
    <scope>NUCLEOTIDE SEQUENCE [LARGE SCALE GENOMIC DNA]</scope>
</reference>
<dbReference type="SUPFAM" id="SSF50729">
    <property type="entry name" value="PH domain-like"/>
    <property type="match status" value="1"/>
</dbReference>